<organism evidence="3 4">
    <name type="scientific">Orenia marismortui</name>
    <dbReference type="NCBI Taxonomy" id="46469"/>
    <lineage>
        <taxon>Bacteria</taxon>
        <taxon>Bacillati</taxon>
        <taxon>Bacillota</taxon>
        <taxon>Clostridia</taxon>
        <taxon>Halanaerobiales</taxon>
        <taxon>Halobacteroidaceae</taxon>
        <taxon>Orenia</taxon>
    </lineage>
</organism>
<dbReference type="Gene3D" id="3.30.70.260">
    <property type="match status" value="1"/>
</dbReference>
<sequence>MEEKFYIVNEKILSDAMKKTVRVKELLKTGEEFQIKEAVKKVGLSRSAYYKYKDYIFPFVSEEEEELVTLSLLVVDQEGILSEIISKIAEYHASVLTINQDIPLAEVAHITMTIKVEKLSISLEELLAKVKDIVGIRRVELISKSFKSK</sequence>
<dbReference type="InterPro" id="IPR008310">
    <property type="entry name" value="UPF0735_ACT_dom-cont"/>
</dbReference>
<dbReference type="InterPro" id="IPR002912">
    <property type="entry name" value="ACT_dom"/>
</dbReference>
<dbReference type="InterPro" id="IPR045865">
    <property type="entry name" value="ACT-like_dom_sf"/>
</dbReference>
<protein>
    <recommendedName>
        <fullName evidence="1">UPF0735 ACT domain-containing protein C7959_10576</fullName>
    </recommendedName>
</protein>
<evidence type="ECO:0000313" key="3">
    <source>
        <dbReference type="EMBL" id="TDX52722.1"/>
    </source>
</evidence>
<comment type="similarity">
    <text evidence="1">Belongs to the UPF0735 family.</text>
</comment>
<comment type="caution">
    <text evidence="3">The sequence shown here is derived from an EMBL/GenBank/DDBJ whole genome shotgun (WGS) entry which is preliminary data.</text>
</comment>
<gene>
    <name evidence="3" type="ORF">C7959_10576</name>
</gene>
<dbReference type="HAMAP" id="MF_00707">
    <property type="entry name" value="UPF0735"/>
    <property type="match status" value="1"/>
</dbReference>
<accession>A0A4R8H0A0</accession>
<dbReference type="Pfam" id="PF13291">
    <property type="entry name" value="ACT_4"/>
    <property type="match status" value="1"/>
</dbReference>
<feature type="domain" description="ACT" evidence="2">
    <location>
        <begin position="69"/>
        <end position="144"/>
    </location>
</feature>
<dbReference type="PROSITE" id="PS51671">
    <property type="entry name" value="ACT"/>
    <property type="match status" value="1"/>
</dbReference>
<dbReference type="RefSeq" id="WP_134115438.1">
    <property type="nucleotide sequence ID" value="NZ_SOEG01000005.1"/>
</dbReference>
<evidence type="ECO:0000256" key="1">
    <source>
        <dbReference type="HAMAP-Rule" id="MF_00707"/>
    </source>
</evidence>
<dbReference type="Proteomes" id="UP000295832">
    <property type="component" value="Unassembled WGS sequence"/>
</dbReference>
<dbReference type="EMBL" id="SOEG01000005">
    <property type="protein sequence ID" value="TDX52722.1"/>
    <property type="molecule type" value="Genomic_DNA"/>
</dbReference>
<dbReference type="AlphaFoldDB" id="A0A4R8H0A0"/>
<dbReference type="NCBIfam" id="NF003361">
    <property type="entry name" value="PRK04435.1"/>
    <property type="match status" value="1"/>
</dbReference>
<dbReference type="SUPFAM" id="SSF55021">
    <property type="entry name" value="ACT-like"/>
    <property type="match status" value="1"/>
</dbReference>
<evidence type="ECO:0000313" key="4">
    <source>
        <dbReference type="Proteomes" id="UP000295832"/>
    </source>
</evidence>
<reference evidence="3 4" key="1">
    <citation type="submission" date="2019-03" db="EMBL/GenBank/DDBJ databases">
        <title>Subsurface microbial communities from deep shales in Ohio and West Virginia, USA.</title>
        <authorList>
            <person name="Wrighton K."/>
        </authorList>
    </citation>
    <scope>NUCLEOTIDE SEQUENCE [LARGE SCALE GENOMIC DNA]</scope>
    <source>
        <strain evidence="3 4">MSL 6dP</strain>
    </source>
</reference>
<name>A0A4R8H0A0_9FIRM</name>
<keyword evidence="4" id="KW-1185">Reference proteome</keyword>
<evidence type="ECO:0000259" key="2">
    <source>
        <dbReference type="PROSITE" id="PS51671"/>
    </source>
</evidence>
<dbReference type="STRING" id="926561.GCA_000379025_00233"/>
<proteinExistence type="inferred from homology"/>
<dbReference type="PIRSF" id="PIRSF025624">
    <property type="entry name" value="ACT_PheB"/>
    <property type="match status" value="1"/>
</dbReference>